<accession>A0A109J5L3</accession>
<evidence type="ECO:0000313" key="1">
    <source>
        <dbReference type="EMBL" id="KWV42765.1"/>
    </source>
</evidence>
<reference evidence="1 2" key="1">
    <citation type="submission" date="2015-11" db="EMBL/GenBank/DDBJ databases">
        <title>Draft Genome Sequence of the Strain BR 10423 (Rhizobium sp.) isolated from nodules of Mimosa pudica.</title>
        <authorList>
            <person name="Barauna A.C."/>
            <person name="Zilli J.E."/>
            <person name="Simoes-Araujo J.L."/>
            <person name="Reis V.M."/>
            <person name="James E.K."/>
            <person name="Reis F.B.Jr."/>
            <person name="Rouws L.F."/>
            <person name="Passos S.R."/>
            <person name="Gois S.R."/>
        </authorList>
    </citation>
    <scope>NUCLEOTIDE SEQUENCE [LARGE SCALE GENOMIC DNA]</scope>
    <source>
        <strain evidence="1 2">BR10423</strain>
    </source>
</reference>
<dbReference type="Proteomes" id="UP000068164">
    <property type="component" value="Unassembled WGS sequence"/>
</dbReference>
<gene>
    <name evidence="1" type="ORF">AS026_20485</name>
</gene>
<organism evidence="1 2">
    <name type="scientific">Rhizobium altiplani</name>
    <dbReference type="NCBI Taxonomy" id="1864509"/>
    <lineage>
        <taxon>Bacteria</taxon>
        <taxon>Pseudomonadati</taxon>
        <taxon>Pseudomonadota</taxon>
        <taxon>Alphaproteobacteria</taxon>
        <taxon>Hyphomicrobiales</taxon>
        <taxon>Rhizobiaceae</taxon>
        <taxon>Rhizobium/Agrobacterium group</taxon>
        <taxon>Rhizobium</taxon>
    </lineage>
</organism>
<dbReference type="AlphaFoldDB" id="A0A109J5L3"/>
<protein>
    <submittedName>
        <fullName evidence="1">Uncharacterized protein</fullName>
    </submittedName>
</protein>
<sequence>MVGRPGAWGVPTPDTRVGRKMPLSAEDLVANPKFILALRFHAGRMRGMFNTGPRLARLLASQQRWLLTQTAYALAMERNPAEPTSGFTAVRLTREITSHKVASRNTVLSFIDELVTYRFIAYAPGAERRRPRQFEPTEISHQAMFGWLVSNLGALDLLDGGSRVAHVEAHPELIRVMQPRIALNCLQDPQWREPPEHVALFQWNDAGGLIVDHLVSRIDLDGDDPERVVVGHVDSRALAADFMISRTHLQRLFARAAQQGCIGWDTIDKKPVLWMSRSFVEQYSRWQAIKFAYVDDAFRCEARGPSRIQVGEN</sequence>
<evidence type="ECO:0000313" key="2">
    <source>
        <dbReference type="Proteomes" id="UP000068164"/>
    </source>
</evidence>
<name>A0A109J5L3_9HYPH</name>
<comment type="caution">
    <text evidence="1">The sequence shown here is derived from an EMBL/GenBank/DDBJ whole genome shotgun (WGS) entry which is preliminary data.</text>
</comment>
<proteinExistence type="predicted"/>
<keyword evidence="2" id="KW-1185">Reference proteome</keyword>
<dbReference type="EMBL" id="LNCD01000134">
    <property type="protein sequence ID" value="KWV42765.1"/>
    <property type="molecule type" value="Genomic_DNA"/>
</dbReference>